<dbReference type="EMBL" id="CM004466">
    <property type="protein sequence ID" value="OCU00719.1"/>
    <property type="molecule type" value="Genomic_DNA"/>
</dbReference>
<proteinExistence type="inferred from homology"/>
<dbReference type="GO" id="GO:0008033">
    <property type="term" value="P:tRNA processing"/>
    <property type="evidence" value="ECO:0007669"/>
    <property type="project" value="UniProtKB-KW"/>
</dbReference>
<gene>
    <name evidence="11" type="ORF">XELAEV_18006498mg</name>
</gene>
<feature type="domain" description="TsaA-like" evidence="10">
    <location>
        <begin position="29"/>
        <end position="167"/>
    </location>
</feature>
<dbReference type="NCBIfam" id="TIGR00104">
    <property type="entry name" value="tRNA_TsaA"/>
    <property type="match status" value="1"/>
</dbReference>
<dbReference type="FunFam" id="3.30.2310.10:FF:000002">
    <property type="entry name" value="tRNA methyltransferase O"/>
    <property type="match status" value="1"/>
</dbReference>
<dbReference type="Pfam" id="PF01980">
    <property type="entry name" value="TrmO_N"/>
    <property type="match status" value="1"/>
</dbReference>
<dbReference type="SUPFAM" id="SSF118196">
    <property type="entry name" value="YaeB-like"/>
    <property type="match status" value="1"/>
</dbReference>
<dbReference type="GO" id="GO:0032259">
    <property type="term" value="P:methylation"/>
    <property type="evidence" value="ECO:0007669"/>
    <property type="project" value="UniProtKB-KW"/>
</dbReference>
<protein>
    <recommendedName>
        <fullName evidence="7">tRNA (adenine(37)-N6)-methyltransferase</fullName>
    </recommendedName>
    <alternativeName>
        <fullName evidence="8">tRNA methyltransferase O</fullName>
    </alternativeName>
</protein>
<reference evidence="12" key="1">
    <citation type="journal article" date="2016" name="Nature">
        <title>Genome evolution in the allotetraploid frog Xenopus laevis.</title>
        <authorList>
            <person name="Session A.M."/>
            <person name="Uno Y."/>
            <person name="Kwon T."/>
            <person name="Chapman J.A."/>
            <person name="Toyoda A."/>
            <person name="Takahashi S."/>
            <person name="Fukui A."/>
            <person name="Hikosaka A."/>
            <person name="Suzuki A."/>
            <person name="Kondo M."/>
            <person name="van Heeringen S.J."/>
            <person name="Quigley I."/>
            <person name="Heinz S."/>
            <person name="Ogino H."/>
            <person name="Ochi H."/>
            <person name="Hellsten U."/>
            <person name="Lyons J.B."/>
            <person name="Simakov O."/>
            <person name="Putnam N."/>
            <person name="Stites J."/>
            <person name="Kuroki Y."/>
            <person name="Tanaka T."/>
            <person name="Michiue T."/>
            <person name="Watanabe M."/>
            <person name="Bogdanovic O."/>
            <person name="Lister R."/>
            <person name="Georgiou G."/>
            <person name="Paranjpe S.S."/>
            <person name="van Kruijsbergen I."/>
            <person name="Shu S."/>
            <person name="Carlson J."/>
            <person name="Kinoshita T."/>
            <person name="Ohta Y."/>
            <person name="Mawaribuchi S."/>
            <person name="Jenkins J."/>
            <person name="Grimwood J."/>
            <person name="Schmutz J."/>
            <person name="Mitros T."/>
            <person name="Mozaffari S.V."/>
            <person name="Suzuki Y."/>
            <person name="Haramoto Y."/>
            <person name="Yamamoto T.S."/>
            <person name="Takagi C."/>
            <person name="Heald R."/>
            <person name="Miller K."/>
            <person name="Haudenschild C."/>
            <person name="Kitzman J."/>
            <person name="Nakayama T."/>
            <person name="Izutsu Y."/>
            <person name="Robert J."/>
            <person name="Fortriede J."/>
            <person name="Burns K."/>
            <person name="Lotay V."/>
            <person name="Karimi K."/>
            <person name="Yasuoka Y."/>
            <person name="Dichmann D.S."/>
            <person name="Flajnik M.F."/>
            <person name="Houston D.W."/>
            <person name="Shendure J."/>
            <person name="DuPasquier L."/>
            <person name="Vize P.D."/>
            <person name="Zorn A.M."/>
            <person name="Ito M."/>
            <person name="Marcotte E.M."/>
            <person name="Wallingford J.B."/>
            <person name="Ito Y."/>
            <person name="Asashima M."/>
            <person name="Ueno N."/>
            <person name="Matsuda Y."/>
            <person name="Veenstra G.J."/>
            <person name="Fujiyama A."/>
            <person name="Harland R.M."/>
            <person name="Taira M."/>
            <person name="Rokhsar D.S."/>
        </authorList>
    </citation>
    <scope>NUCLEOTIDE SEQUENCE [LARGE SCALE GENOMIC DNA]</scope>
    <source>
        <strain evidence="12">J</strain>
    </source>
</reference>
<sequence>MQCEDQNKKEKEVQPQIGSNSLEAGTILTTPIGYIESCFMTKNGTPRQPSVCSLSRGCLRISKSVFNNPEHSLIGLEQFSHVWIVFVFHKNGRLSCKAKVQPPRLNGAKTGVFSTRSPHRPNAIGLTLVRLEKVEGSTLYLSGIDIIHGTPVVDIKPYIPEYDSPQPTIPFEDVQRKSPYKQDESPNCALSETYTETEEKSTRPDQPTSDHSPHSPDSEQHIPDNPSKITDIPKETRKLEDQNLKRTEKMPFPIFEDQYPREPECEKATKDDLLTFTQEKASKSTAANNNCRTGESFVPTWVRDAPVAILKVRFTPHAEKELMQFKAPNSTGEPSFRYFQSPEEAKCAISNVLCADPRSVYRRKQCQDRLFYFSLDTVHVTCWFGDGFAEVLRIQPIRENAKAQS</sequence>
<evidence type="ECO:0000256" key="6">
    <source>
        <dbReference type="ARBA" id="ARBA00051117"/>
    </source>
</evidence>
<dbReference type="AlphaFoldDB" id="A0A974DZB3"/>
<evidence type="ECO:0000256" key="5">
    <source>
        <dbReference type="ARBA" id="ARBA00033753"/>
    </source>
</evidence>
<comment type="catalytic activity">
    <reaction evidence="6">
        <text>N(6)-L-threonylcarbamoyladenosine(37) in tRNA + S-adenosyl-L-methionine = N(6)-methyl,N(6)-L-threonylcarbamoyladenosine(37) in tRNA + S-adenosyl-L-homocysteine + H(+)</text>
        <dbReference type="Rhea" id="RHEA:70027"/>
        <dbReference type="Rhea" id="RHEA-COMP:10163"/>
        <dbReference type="Rhea" id="RHEA-COMP:17808"/>
        <dbReference type="ChEBI" id="CHEBI:15378"/>
        <dbReference type="ChEBI" id="CHEBI:57856"/>
        <dbReference type="ChEBI" id="CHEBI:59789"/>
        <dbReference type="ChEBI" id="CHEBI:74418"/>
        <dbReference type="ChEBI" id="CHEBI:188470"/>
    </reaction>
    <physiologicalReaction direction="left-to-right" evidence="6">
        <dbReference type="Rhea" id="RHEA:70028"/>
    </physiologicalReaction>
</comment>
<dbReference type="GO" id="GO:0008168">
    <property type="term" value="F:methyltransferase activity"/>
    <property type="evidence" value="ECO:0007669"/>
    <property type="project" value="UniProtKB-KW"/>
</dbReference>
<dbReference type="PROSITE" id="PS51668">
    <property type="entry name" value="TSAA_2"/>
    <property type="match status" value="1"/>
</dbReference>
<feature type="compositionally biased region" description="Basic and acidic residues" evidence="9">
    <location>
        <begin position="211"/>
        <end position="222"/>
    </location>
</feature>
<comment type="similarity">
    <text evidence="5">Belongs to the tRNA methyltransferase O family.</text>
</comment>
<evidence type="ECO:0000256" key="3">
    <source>
        <dbReference type="ARBA" id="ARBA00022691"/>
    </source>
</evidence>
<accession>A0A974DZB3</accession>
<keyword evidence="1" id="KW-0489">Methyltransferase</keyword>
<feature type="region of interest" description="Disordered" evidence="9">
    <location>
        <begin position="164"/>
        <end position="236"/>
    </location>
</feature>
<name>A0A974DZB3_XENLA</name>
<evidence type="ECO:0000256" key="2">
    <source>
        <dbReference type="ARBA" id="ARBA00022679"/>
    </source>
</evidence>
<dbReference type="CDD" id="cd09281">
    <property type="entry name" value="UPF0066"/>
    <property type="match status" value="1"/>
</dbReference>
<evidence type="ECO:0000256" key="7">
    <source>
        <dbReference type="ARBA" id="ARBA00068542"/>
    </source>
</evidence>
<dbReference type="InterPro" id="IPR036413">
    <property type="entry name" value="YaeB-like_sf"/>
</dbReference>
<keyword evidence="2" id="KW-0808">Transferase</keyword>
<dbReference type="PROSITE" id="PS01318">
    <property type="entry name" value="TSAA_1"/>
    <property type="match status" value="1"/>
</dbReference>
<keyword evidence="3" id="KW-0949">S-adenosyl-L-methionine</keyword>
<dbReference type="PANTHER" id="PTHR12818:SF0">
    <property type="entry name" value="TRNA (ADENINE(37)-N6)-METHYLTRANSFERASE"/>
    <property type="match status" value="1"/>
</dbReference>
<evidence type="ECO:0000313" key="11">
    <source>
        <dbReference type="EMBL" id="OCU00719.1"/>
    </source>
</evidence>
<dbReference type="FunFam" id="2.40.30.70:FF:000002">
    <property type="entry name" value="tRNA (Adenine(37)-N6)-methyltransferase isoform X1"/>
    <property type="match status" value="1"/>
</dbReference>
<feature type="compositionally biased region" description="Basic and acidic residues" evidence="9">
    <location>
        <begin position="173"/>
        <end position="184"/>
    </location>
</feature>
<organism evidence="11 12">
    <name type="scientific">Xenopus laevis</name>
    <name type="common">African clawed frog</name>
    <dbReference type="NCBI Taxonomy" id="8355"/>
    <lineage>
        <taxon>Eukaryota</taxon>
        <taxon>Metazoa</taxon>
        <taxon>Chordata</taxon>
        <taxon>Craniata</taxon>
        <taxon>Vertebrata</taxon>
        <taxon>Euteleostomi</taxon>
        <taxon>Amphibia</taxon>
        <taxon>Batrachia</taxon>
        <taxon>Anura</taxon>
        <taxon>Pipoidea</taxon>
        <taxon>Pipidae</taxon>
        <taxon>Xenopodinae</taxon>
        <taxon>Xenopus</taxon>
        <taxon>Xenopus</taxon>
    </lineage>
</organism>
<dbReference type="Gene3D" id="3.30.2310.10">
    <property type="entry name" value="YaeB-like"/>
    <property type="match status" value="1"/>
</dbReference>
<dbReference type="InterPro" id="IPR036414">
    <property type="entry name" value="YaeB_N_sf"/>
</dbReference>
<dbReference type="Proteomes" id="UP000694892">
    <property type="component" value="Chromosome 1L"/>
</dbReference>
<dbReference type="InterPro" id="IPR023368">
    <property type="entry name" value="UPF0066_cons_site"/>
</dbReference>
<dbReference type="Gene3D" id="2.40.30.70">
    <property type="entry name" value="YaeB-like"/>
    <property type="match status" value="1"/>
</dbReference>
<evidence type="ECO:0000256" key="9">
    <source>
        <dbReference type="SAM" id="MobiDB-lite"/>
    </source>
</evidence>
<dbReference type="InterPro" id="IPR040372">
    <property type="entry name" value="YaeB-like"/>
</dbReference>
<dbReference type="OMA" id="IDMIQGT"/>
<evidence type="ECO:0000313" key="12">
    <source>
        <dbReference type="Proteomes" id="UP000694892"/>
    </source>
</evidence>
<evidence type="ECO:0000256" key="4">
    <source>
        <dbReference type="ARBA" id="ARBA00022694"/>
    </source>
</evidence>
<dbReference type="InterPro" id="IPR023370">
    <property type="entry name" value="TrmO-like_N"/>
</dbReference>
<evidence type="ECO:0000256" key="1">
    <source>
        <dbReference type="ARBA" id="ARBA00022603"/>
    </source>
</evidence>
<evidence type="ECO:0000259" key="10">
    <source>
        <dbReference type="PROSITE" id="PS51668"/>
    </source>
</evidence>
<keyword evidence="4" id="KW-0819">tRNA processing</keyword>
<dbReference type="PANTHER" id="PTHR12818">
    <property type="entry name" value="TRNA (ADENINE(37)-N6)-METHYLTRANSFERASE"/>
    <property type="match status" value="1"/>
</dbReference>
<evidence type="ECO:0000256" key="8">
    <source>
        <dbReference type="ARBA" id="ARBA00079732"/>
    </source>
</evidence>